<proteinExistence type="predicted"/>
<keyword evidence="3" id="KW-1185">Reference proteome</keyword>
<gene>
    <name evidence="2" type="ORF">Fmac_026770</name>
</gene>
<organism evidence="2 3">
    <name type="scientific">Flemingia macrophylla</name>
    <dbReference type="NCBI Taxonomy" id="520843"/>
    <lineage>
        <taxon>Eukaryota</taxon>
        <taxon>Viridiplantae</taxon>
        <taxon>Streptophyta</taxon>
        <taxon>Embryophyta</taxon>
        <taxon>Tracheophyta</taxon>
        <taxon>Spermatophyta</taxon>
        <taxon>Magnoliopsida</taxon>
        <taxon>eudicotyledons</taxon>
        <taxon>Gunneridae</taxon>
        <taxon>Pentapetalae</taxon>
        <taxon>rosids</taxon>
        <taxon>fabids</taxon>
        <taxon>Fabales</taxon>
        <taxon>Fabaceae</taxon>
        <taxon>Papilionoideae</taxon>
        <taxon>50 kb inversion clade</taxon>
        <taxon>NPAAA clade</taxon>
        <taxon>indigoferoid/millettioid clade</taxon>
        <taxon>Phaseoleae</taxon>
        <taxon>Flemingia</taxon>
    </lineage>
</organism>
<accession>A0ABD1LFT7</accession>
<feature type="compositionally biased region" description="Basic and acidic residues" evidence="1">
    <location>
        <begin position="90"/>
        <end position="108"/>
    </location>
</feature>
<protein>
    <submittedName>
        <fullName evidence="2">Uncharacterized protein</fullName>
    </submittedName>
</protein>
<dbReference type="Proteomes" id="UP001603857">
    <property type="component" value="Unassembled WGS sequence"/>
</dbReference>
<evidence type="ECO:0000313" key="2">
    <source>
        <dbReference type="EMBL" id="KAL2322391.1"/>
    </source>
</evidence>
<comment type="caution">
    <text evidence="2">The sequence shown here is derived from an EMBL/GenBank/DDBJ whole genome shotgun (WGS) entry which is preliminary data.</text>
</comment>
<feature type="compositionally biased region" description="Polar residues" evidence="1">
    <location>
        <begin position="109"/>
        <end position="118"/>
    </location>
</feature>
<dbReference type="EMBL" id="JBGMDY010000009">
    <property type="protein sequence ID" value="KAL2322391.1"/>
    <property type="molecule type" value="Genomic_DNA"/>
</dbReference>
<dbReference type="AlphaFoldDB" id="A0ABD1LFT7"/>
<feature type="region of interest" description="Disordered" evidence="1">
    <location>
        <begin position="80"/>
        <end position="120"/>
    </location>
</feature>
<sequence length="156" mass="17705">MPGFDYEALKQKTDTLESALLVLSLLPWQEVTAQLFAHISSHPEQAIWKQLEGFLTVLAKQSPCSIRKTLQEDIGSNQERFKSNSFFNPGEEKMKNHEGEKMTRDSGARRQSNRNSGAQLWFGRSAREPCDELKKIIMMKGRGYSDTNVIPGNSRT</sequence>
<name>A0ABD1LFT7_9FABA</name>
<evidence type="ECO:0000256" key="1">
    <source>
        <dbReference type="SAM" id="MobiDB-lite"/>
    </source>
</evidence>
<reference evidence="2 3" key="1">
    <citation type="submission" date="2024-08" db="EMBL/GenBank/DDBJ databases">
        <title>Insights into the chromosomal genome structure of Flemingia macrophylla.</title>
        <authorList>
            <person name="Ding Y."/>
            <person name="Zhao Y."/>
            <person name="Bi W."/>
            <person name="Wu M."/>
            <person name="Zhao G."/>
            <person name="Gong Y."/>
            <person name="Li W."/>
            <person name="Zhang P."/>
        </authorList>
    </citation>
    <scope>NUCLEOTIDE SEQUENCE [LARGE SCALE GENOMIC DNA]</scope>
    <source>
        <strain evidence="2">DYQJB</strain>
        <tissue evidence="2">Leaf</tissue>
    </source>
</reference>
<evidence type="ECO:0000313" key="3">
    <source>
        <dbReference type="Proteomes" id="UP001603857"/>
    </source>
</evidence>